<keyword evidence="6" id="KW-1185">Reference proteome</keyword>
<dbReference type="InterPro" id="IPR021476">
    <property type="entry name" value="Egh16-like"/>
</dbReference>
<evidence type="ECO:0000256" key="1">
    <source>
        <dbReference type="SAM" id="SignalP"/>
    </source>
</evidence>
<evidence type="ECO:0000313" key="3">
    <source>
        <dbReference type="EMBL" id="CAH7683831.1"/>
    </source>
</evidence>
<evidence type="ECO:0000313" key="4">
    <source>
        <dbReference type="EMBL" id="CAH7686493.1"/>
    </source>
</evidence>
<name>A0A0S1MJI0_PHAPC</name>
<accession>A0A0S1MJI0</accession>
<reference evidence="2" key="1">
    <citation type="submission" date="2015-07" db="EMBL/GenBank/DDBJ databases">
        <title>Elucidating the P. pachyrhizi secretome and potential effectors.</title>
        <authorList>
            <person name="de Carvalho M.C.C.G."/>
            <person name="Nascimento L.C."/>
            <person name="Darben L.M."/>
            <person name="Polizel-Podanosqui A.M."/>
            <person name="Lopes-Caitar V.S."/>
            <person name="Rocha C.S."/>
            <person name="Qi M."/>
            <person name="Carazolle M."/>
            <person name="Kuwahara M.K."/>
            <person name="Pereira G.A.G."/>
            <person name="Abdelnoor R.V."/>
            <person name="Whitham S.A."/>
            <person name="Marcelino-Guimaraes F.C."/>
        </authorList>
    </citation>
    <scope>NUCLEOTIDE SEQUENCE</scope>
</reference>
<gene>
    <name evidence="3" type="ORF">PPACK8108_LOCUS17584</name>
    <name evidence="4" type="ORF">PPACK8108_LOCUS21145</name>
    <name evidence="5" type="ORF">PPACK8108_LOCUS25289</name>
</gene>
<protein>
    <submittedName>
        <fullName evidence="2">Secreted protein</fullName>
    </submittedName>
</protein>
<dbReference type="EMBL" id="KT246962">
    <property type="protein sequence ID" value="ALL41052.1"/>
    <property type="molecule type" value="mRNA"/>
</dbReference>
<dbReference type="AlphaFoldDB" id="A0A0S1MJI0"/>
<evidence type="ECO:0000313" key="5">
    <source>
        <dbReference type="EMBL" id="CAH7690056.1"/>
    </source>
</evidence>
<evidence type="ECO:0000313" key="6">
    <source>
        <dbReference type="Proteomes" id="UP001153365"/>
    </source>
</evidence>
<dbReference type="EMBL" id="CALTRL010004943">
    <property type="protein sequence ID" value="CAH7683831.1"/>
    <property type="molecule type" value="Genomic_DNA"/>
</dbReference>
<dbReference type="PANTHER" id="PTHR34618:SF1">
    <property type="entry name" value="SECRETED PROTEIN"/>
    <property type="match status" value="1"/>
</dbReference>
<dbReference type="EMBL" id="KT247059">
    <property type="protein sequence ID" value="ALL41149.1"/>
    <property type="molecule type" value="mRNA"/>
</dbReference>
<proteinExistence type="evidence at transcript level"/>
<sequence>MQSNFLLAFCLIAAVSVPVSRAHGVITSVEGANGQTGSAFGMVESTPRDGTRTNPFQTDSSIIRDREVSSGKASACGRTLAGGNNDIASDMSSAESAGLASIGPDGKVRMTLHQVNGDGGGPYSCEVDTTATGDNFKKMNIDTNVPGKNSRSRAKATEFPLVATMPAGATCTGGADGQTCLVRCRNAANAGPFGGCVAVTQAN</sequence>
<evidence type="ECO:0000313" key="2">
    <source>
        <dbReference type="EMBL" id="ALL41052.1"/>
    </source>
</evidence>
<feature type="signal peptide" evidence="1">
    <location>
        <begin position="1"/>
        <end position="22"/>
    </location>
</feature>
<keyword evidence="1" id="KW-0732">Signal</keyword>
<dbReference type="EMBL" id="CALTRL010006194">
    <property type="protein sequence ID" value="CAH7690056.1"/>
    <property type="molecule type" value="Genomic_DNA"/>
</dbReference>
<dbReference type="EMBL" id="CALTRL010005795">
    <property type="protein sequence ID" value="CAH7686493.1"/>
    <property type="molecule type" value="Genomic_DNA"/>
</dbReference>
<reference evidence="3" key="2">
    <citation type="submission" date="2022-06" db="EMBL/GenBank/DDBJ databases">
        <authorList>
            <consortium name="SYNGENTA / RWTH Aachen University"/>
        </authorList>
    </citation>
    <scope>NUCLEOTIDE SEQUENCE</scope>
</reference>
<dbReference type="Pfam" id="PF11327">
    <property type="entry name" value="Egh16-like"/>
    <property type="match status" value="1"/>
</dbReference>
<dbReference type="PANTHER" id="PTHR34618">
    <property type="entry name" value="SURFACE PROTEIN MAS1, PUTATIVE-RELATED"/>
    <property type="match status" value="1"/>
</dbReference>
<organism evidence="2">
    <name type="scientific">Phakopsora pachyrhizi</name>
    <name type="common">Asian soybean rust disease fungus</name>
    <dbReference type="NCBI Taxonomy" id="170000"/>
    <lineage>
        <taxon>Eukaryota</taxon>
        <taxon>Fungi</taxon>
        <taxon>Dikarya</taxon>
        <taxon>Basidiomycota</taxon>
        <taxon>Pucciniomycotina</taxon>
        <taxon>Pucciniomycetes</taxon>
        <taxon>Pucciniales</taxon>
        <taxon>Phakopsoraceae</taxon>
        <taxon>Phakopsora</taxon>
    </lineage>
</organism>
<dbReference type="Proteomes" id="UP001153365">
    <property type="component" value="Unassembled WGS sequence"/>
</dbReference>
<dbReference type="OrthoDB" id="3241054at2759"/>
<feature type="chain" id="PRO_5007429633" evidence="1">
    <location>
        <begin position="23"/>
        <end position="203"/>
    </location>
</feature>